<dbReference type="InterPro" id="IPR014710">
    <property type="entry name" value="RmlC-like_jellyroll"/>
</dbReference>
<comment type="caution">
    <text evidence="2">The sequence shown here is derived from an EMBL/GenBank/DDBJ whole genome shotgun (WGS) entry which is preliminary data.</text>
</comment>
<accession>A0A9X4NY64</accession>
<dbReference type="OrthoDB" id="9794183at2"/>
<keyword evidence="3" id="KW-1185">Reference proteome</keyword>
<reference evidence="2" key="1">
    <citation type="submission" date="2013-01" db="EMBL/GenBank/DDBJ databases">
        <title>Genome draft of Hydrogenophaga taeniospiralis 2K1.</title>
        <authorList>
            <person name="Gomila M."/>
            <person name="Lalucat J."/>
        </authorList>
    </citation>
    <scope>NUCLEOTIDE SEQUENCE</scope>
    <source>
        <strain evidence="2">CCUG 15921</strain>
    </source>
</reference>
<dbReference type="AlphaFoldDB" id="A0A9X4NY64"/>
<protein>
    <submittedName>
        <fullName evidence="2">Cupin</fullName>
    </submittedName>
</protein>
<name>A0A9X4NY64_9BURK</name>
<dbReference type="SUPFAM" id="SSF51182">
    <property type="entry name" value="RmlC-like cupins"/>
    <property type="match status" value="1"/>
</dbReference>
<sequence length="98" mass="10445">MKPVNLTQEARAISHPWMSKIVGTAAGANVKVLRMDASSYPNEVHRFAEALLVLEGHMNLEIEGRTVCVQAGEVFIVPAGQPHAVAAGSQGTLVIIDQ</sequence>
<gene>
    <name evidence="2" type="ORF">H010_15839</name>
</gene>
<evidence type="ECO:0000259" key="1">
    <source>
        <dbReference type="Pfam" id="PF07883"/>
    </source>
</evidence>
<dbReference type="RefSeq" id="WP_068167418.1">
    <property type="nucleotide sequence ID" value="NZ_AOGK01000014.1"/>
</dbReference>
<dbReference type="Proteomes" id="UP001152876">
    <property type="component" value="Unassembled WGS sequence"/>
</dbReference>
<feature type="domain" description="Cupin type-2" evidence="1">
    <location>
        <begin position="39"/>
        <end position="96"/>
    </location>
</feature>
<evidence type="ECO:0000313" key="3">
    <source>
        <dbReference type="Proteomes" id="UP001152876"/>
    </source>
</evidence>
<dbReference type="EMBL" id="AOGK01000014">
    <property type="protein sequence ID" value="MDG5976740.1"/>
    <property type="molecule type" value="Genomic_DNA"/>
</dbReference>
<dbReference type="Gene3D" id="2.60.120.10">
    <property type="entry name" value="Jelly Rolls"/>
    <property type="match status" value="1"/>
</dbReference>
<evidence type="ECO:0000313" key="2">
    <source>
        <dbReference type="EMBL" id="MDG5976740.1"/>
    </source>
</evidence>
<proteinExistence type="predicted"/>
<dbReference type="InterPro" id="IPR013096">
    <property type="entry name" value="Cupin_2"/>
</dbReference>
<organism evidence="2 3">
    <name type="scientific">Hydrogenophaga taeniospiralis CCUG 15921</name>
    <dbReference type="NCBI Taxonomy" id="1281780"/>
    <lineage>
        <taxon>Bacteria</taxon>
        <taxon>Pseudomonadati</taxon>
        <taxon>Pseudomonadota</taxon>
        <taxon>Betaproteobacteria</taxon>
        <taxon>Burkholderiales</taxon>
        <taxon>Comamonadaceae</taxon>
        <taxon>Hydrogenophaga</taxon>
    </lineage>
</organism>
<dbReference type="Pfam" id="PF07883">
    <property type="entry name" value="Cupin_2"/>
    <property type="match status" value="1"/>
</dbReference>
<dbReference type="InterPro" id="IPR011051">
    <property type="entry name" value="RmlC_Cupin_sf"/>
</dbReference>